<dbReference type="Proteomes" id="UP000623129">
    <property type="component" value="Unassembled WGS sequence"/>
</dbReference>
<dbReference type="PANTHER" id="PTHR33165:SF72">
    <property type="entry name" value="F-BOX DOMAIN-CONTAINING PROTEIN"/>
    <property type="match status" value="1"/>
</dbReference>
<keyword evidence="3" id="KW-1185">Reference proteome</keyword>
<sequence>MERRNWSSLPELVVAIISNFLLSEDVTEYIRFRAVCPSWRQSTAPPSNIESLFRPQNWIMIISGQREKYSPRGIKDWSTFFNISSGRCLLVDIPQFREGYRPISSADGLLVLLRRNTGELCLLHPFTLSITQLPKVDSLLSVMIRDEPSSVNFLSSSIVVFFFPRCHKVAFARIRGNRWFGTDYEVSCTSTLSFQGRLFAADHNTGELLQFELEEATFGPSLDPKLNVTTRIPTFSYPLYHGLLEYGGKMLLLRKCRDVPPLWGLHFEVYEIDVLNRRLIPTTIPPDHTIFASENRCLSLSTSVSPSILPQSIYYYKRFEPDIDVYGSHRPNLAPTNSYYPHPEIIYRRTAPYRKNYIGPFSLSSYLISHCSNFIWYVPMFFIFICHAYVKFRCPPTNCQIMIRLFGIPNPVSPSLPVLFSSSHE</sequence>
<name>A0A833VEQ5_9POAL</name>
<dbReference type="Pfam" id="PF03478">
    <property type="entry name" value="Beta-prop_KIB1-4"/>
    <property type="match status" value="1"/>
</dbReference>
<reference evidence="2" key="1">
    <citation type="submission" date="2020-01" db="EMBL/GenBank/DDBJ databases">
        <title>Genome sequence of Kobresia littledalei, the first chromosome-level genome in the family Cyperaceae.</title>
        <authorList>
            <person name="Qu G."/>
        </authorList>
    </citation>
    <scope>NUCLEOTIDE SEQUENCE</scope>
    <source>
        <strain evidence="2">C.B.Clarke</strain>
        <tissue evidence="2">Leaf</tissue>
    </source>
</reference>
<dbReference type="InterPro" id="IPR005174">
    <property type="entry name" value="KIB1-4_b-propeller"/>
</dbReference>
<evidence type="ECO:0000313" key="3">
    <source>
        <dbReference type="Proteomes" id="UP000623129"/>
    </source>
</evidence>
<gene>
    <name evidence="2" type="ORF">FCM35_KLT19318</name>
</gene>
<proteinExistence type="predicted"/>
<dbReference type="EMBL" id="SWLB01000007">
    <property type="protein sequence ID" value="KAF3336732.1"/>
    <property type="molecule type" value="Genomic_DNA"/>
</dbReference>
<evidence type="ECO:0000259" key="1">
    <source>
        <dbReference type="Pfam" id="PF03478"/>
    </source>
</evidence>
<organism evidence="2 3">
    <name type="scientific">Carex littledalei</name>
    <dbReference type="NCBI Taxonomy" id="544730"/>
    <lineage>
        <taxon>Eukaryota</taxon>
        <taxon>Viridiplantae</taxon>
        <taxon>Streptophyta</taxon>
        <taxon>Embryophyta</taxon>
        <taxon>Tracheophyta</taxon>
        <taxon>Spermatophyta</taxon>
        <taxon>Magnoliopsida</taxon>
        <taxon>Liliopsida</taxon>
        <taxon>Poales</taxon>
        <taxon>Cyperaceae</taxon>
        <taxon>Cyperoideae</taxon>
        <taxon>Cariceae</taxon>
        <taxon>Carex</taxon>
        <taxon>Carex subgen. Euthyceras</taxon>
    </lineage>
</organism>
<dbReference type="OrthoDB" id="653077at2759"/>
<comment type="caution">
    <text evidence="2">The sequence shown here is derived from an EMBL/GenBank/DDBJ whole genome shotgun (WGS) entry which is preliminary data.</text>
</comment>
<evidence type="ECO:0000313" key="2">
    <source>
        <dbReference type="EMBL" id="KAF3336732.1"/>
    </source>
</evidence>
<accession>A0A833VEQ5</accession>
<protein>
    <submittedName>
        <fullName evidence="2">F-box protein</fullName>
    </submittedName>
</protein>
<dbReference type="PANTHER" id="PTHR33165">
    <property type="entry name" value="F-BOX DOMAIN CONTAINING PROTEIN-LIKE-RELATED"/>
    <property type="match status" value="1"/>
</dbReference>
<dbReference type="AlphaFoldDB" id="A0A833VEQ5"/>
<feature type="domain" description="KIB1-4 beta-propeller" evidence="1">
    <location>
        <begin position="80"/>
        <end position="325"/>
    </location>
</feature>